<dbReference type="Gene3D" id="3.40.630.30">
    <property type="match status" value="1"/>
</dbReference>
<proteinExistence type="predicted"/>
<accession>A0A388LTQ8</accession>
<dbReference type="PROSITE" id="PS51186">
    <property type="entry name" value="GNAT"/>
    <property type="match status" value="1"/>
</dbReference>
<feature type="compositionally biased region" description="Low complexity" evidence="1">
    <location>
        <begin position="1050"/>
        <end position="1062"/>
    </location>
</feature>
<feature type="compositionally biased region" description="Basic and acidic residues" evidence="1">
    <location>
        <begin position="147"/>
        <end position="226"/>
    </location>
</feature>
<evidence type="ECO:0000256" key="1">
    <source>
        <dbReference type="SAM" id="MobiDB-lite"/>
    </source>
</evidence>
<gene>
    <name evidence="3" type="ORF">CBR_g40430</name>
</gene>
<dbReference type="OrthoDB" id="10002367at2759"/>
<dbReference type="PANTHER" id="PTHR47489">
    <property type="entry name" value="ACYL-COA N-ACYLTRANSFERASES (NAT) SUPERFAMILY PROTEIN"/>
    <property type="match status" value="1"/>
</dbReference>
<feature type="region of interest" description="Disordered" evidence="1">
    <location>
        <begin position="1041"/>
        <end position="1066"/>
    </location>
</feature>
<dbReference type="Proteomes" id="UP000265515">
    <property type="component" value="Unassembled WGS sequence"/>
</dbReference>
<feature type="domain" description="N-acetyltransferase" evidence="2">
    <location>
        <begin position="1123"/>
        <end position="1286"/>
    </location>
</feature>
<dbReference type="Gramene" id="GBG85700">
    <property type="protein sequence ID" value="GBG85700"/>
    <property type="gene ID" value="CBR_g40430"/>
</dbReference>
<feature type="compositionally biased region" description="Basic and acidic residues" evidence="1">
    <location>
        <begin position="712"/>
        <end position="795"/>
    </location>
</feature>
<protein>
    <recommendedName>
        <fullName evidence="2">N-acetyltransferase domain-containing protein</fullName>
    </recommendedName>
</protein>
<evidence type="ECO:0000313" key="3">
    <source>
        <dbReference type="EMBL" id="GBG85700.1"/>
    </source>
</evidence>
<feature type="region of interest" description="Disordered" evidence="1">
    <location>
        <begin position="693"/>
        <end position="795"/>
    </location>
</feature>
<dbReference type="GO" id="GO:0016747">
    <property type="term" value="F:acyltransferase activity, transferring groups other than amino-acyl groups"/>
    <property type="evidence" value="ECO:0007669"/>
    <property type="project" value="InterPro"/>
</dbReference>
<dbReference type="SUPFAM" id="SSF50182">
    <property type="entry name" value="Sm-like ribonucleoproteins"/>
    <property type="match status" value="1"/>
</dbReference>
<dbReference type="Pfam" id="PF00583">
    <property type="entry name" value="Acetyltransf_1"/>
    <property type="match status" value="1"/>
</dbReference>
<feature type="region of interest" description="Disordered" evidence="1">
    <location>
        <begin position="82"/>
        <end position="110"/>
    </location>
</feature>
<comment type="caution">
    <text evidence="3">The sequence shown here is derived from an EMBL/GenBank/DDBJ whole genome shotgun (WGS) entry which is preliminary data.</text>
</comment>
<dbReference type="PANTHER" id="PTHR47489:SF2">
    <property type="entry name" value="GCN5-RELATED N-ACETYLTRANSFERASE 5, CHLOROPLASTIC"/>
    <property type="match status" value="1"/>
</dbReference>
<dbReference type="STRING" id="69332.A0A388LTQ8"/>
<feature type="compositionally biased region" description="Basic and acidic residues" evidence="1">
    <location>
        <begin position="384"/>
        <end position="412"/>
    </location>
</feature>
<reference evidence="3 4" key="1">
    <citation type="journal article" date="2018" name="Cell">
        <title>The Chara Genome: Secondary Complexity and Implications for Plant Terrestrialization.</title>
        <authorList>
            <person name="Nishiyama T."/>
            <person name="Sakayama H."/>
            <person name="Vries J.D."/>
            <person name="Buschmann H."/>
            <person name="Saint-Marcoux D."/>
            <person name="Ullrich K.K."/>
            <person name="Haas F.B."/>
            <person name="Vanderstraeten L."/>
            <person name="Becker D."/>
            <person name="Lang D."/>
            <person name="Vosolsobe S."/>
            <person name="Rombauts S."/>
            <person name="Wilhelmsson P.K.I."/>
            <person name="Janitza P."/>
            <person name="Kern R."/>
            <person name="Heyl A."/>
            <person name="Rumpler F."/>
            <person name="Villalobos L.I.A.C."/>
            <person name="Clay J.M."/>
            <person name="Skokan R."/>
            <person name="Toyoda A."/>
            <person name="Suzuki Y."/>
            <person name="Kagoshima H."/>
            <person name="Schijlen E."/>
            <person name="Tajeshwar N."/>
            <person name="Catarino B."/>
            <person name="Hetherington A.J."/>
            <person name="Saltykova A."/>
            <person name="Bonnot C."/>
            <person name="Breuninger H."/>
            <person name="Symeonidi A."/>
            <person name="Radhakrishnan G.V."/>
            <person name="Van Nieuwerburgh F."/>
            <person name="Deforce D."/>
            <person name="Chang C."/>
            <person name="Karol K.G."/>
            <person name="Hedrich R."/>
            <person name="Ulvskov P."/>
            <person name="Glockner G."/>
            <person name="Delwiche C.F."/>
            <person name="Petrasek J."/>
            <person name="Van de Peer Y."/>
            <person name="Friml J."/>
            <person name="Beilby M."/>
            <person name="Dolan L."/>
            <person name="Kohara Y."/>
            <person name="Sugano S."/>
            <person name="Fujiyama A."/>
            <person name="Delaux P.-M."/>
            <person name="Quint M."/>
            <person name="TheiBen G."/>
            <person name="Hagemann M."/>
            <person name="Harholt J."/>
            <person name="Dunand C."/>
            <person name="Zachgo S."/>
            <person name="Langdale J."/>
            <person name="Maumus F."/>
            <person name="Straeten D.V.D."/>
            <person name="Gould S.B."/>
            <person name="Rensing S.A."/>
        </authorList>
    </citation>
    <scope>NUCLEOTIDE SEQUENCE [LARGE SCALE GENOMIC DNA]</scope>
    <source>
        <strain evidence="3 4">S276</strain>
    </source>
</reference>
<feature type="compositionally biased region" description="Basic and acidic residues" evidence="1">
    <location>
        <begin position="234"/>
        <end position="369"/>
    </location>
</feature>
<feature type="region of interest" description="Disordered" evidence="1">
    <location>
        <begin position="993"/>
        <end position="1012"/>
    </location>
</feature>
<dbReference type="SUPFAM" id="SSF55729">
    <property type="entry name" value="Acyl-CoA N-acyltransferases (Nat)"/>
    <property type="match status" value="1"/>
</dbReference>
<evidence type="ECO:0000259" key="2">
    <source>
        <dbReference type="PROSITE" id="PS51186"/>
    </source>
</evidence>
<dbReference type="Gene3D" id="2.30.30.100">
    <property type="match status" value="2"/>
</dbReference>
<name>A0A388LTQ8_CHABU</name>
<sequence length="1309" mass="150172">MCSCICFRECIDTAIWGKGMLIAMRTPDDRSSAESILGGINCKTVGFLSGQRWSDNSVYDVGRRPGSVNRYRFPAGELADSSWREKGEDRGTGRAERGNRDTWRGKEDDRGLGRARDLKDIRRSVGGDRNMERGKEYDWIGHKERSEERDRERERDERDKERRLRRDESDQRNERNEKDEDKEWRQRRDRTEIDERDEETRRRRDCRDDRDSRNERDDRDGRDMGKHWKQRRDKRSERDDMDRERTWRRDGWDKREDKGRRNVDKEGMRGRDERDGMDDRERERARRRDQRCERNERGKDMDWKKVKEEGSDRDKEREKEKEKKASRYERDDMDDGGDRDKDRRERRYERNGEDETDKGRGTRARRGEQELIGGSMDKVRIRHERSEKDEKVKKLEERQRRKDREGNEQSKDEEVEVRQPMAQVRQPMVAQEALGRGKLVDDKGRGRARREVANNVLDDPALDFFSPEFDALKALMTPGLQPPNPQAHPLDNLQKCKHLLPQEIKTDGDIAPCRPHRATDARSKESLQAQARAKAHQSSHAYLLAKKAAKQAKVLDAIADKMKGGPLEMLARCYSDKGRVQVWTRHAKGIRGSCIGFLEAVDKHMDMVLRDVDETYHVLTHVPRTVTVRVRVKPKPQPDAAEKDKANVPAQADLSPLPEQPEHELPICSIDDVCALWDSTEGKLGNSLLDSSMGCEKESGSGGEGDWEQVQEYERQKEGARSEAEGEKFSEIEVGEKEVEERTSHKRQQEGARDSRGGEEVTEDGPSKDDRSVRRTSKNEVEAEKDGSFGANKEDEVEVRTEQRVKYFRKLEHRRRHLKQVFIRGDSVVLIRVERWRTLCTVCRLAPRHGRCGAWYNSSAVKWQTSSSSLCTHISCCVNIKTEFDMQREAKGLASYAHGAIAQTTSWCCCWSYGGDSSLPYDDAALYSGEVRSDFVCRAGADGGGGGVSSGCSPIHSSDLSFSHTAVKPVVGMEMASETSSDSQEFAEISDQLEKPDPVADPPGIDDDADHERSCDTVLRPTVSATERMQEERVYQLSSVRHPPGNATMSVRSRSRPGSPVSTLSMNNMRNGLDPYHAKMLVQIERFRYFHISRHGAFVVCMMQPEHTFATTELLTESFADYLGIFSYGPFLRVQISNYLQERYMSVPYGVCLVMLRFPSWKGNQMGGKEKQELEEQLGRGAPLTLVGTVELSFSSRSRAPFPTLNPPVNATYLCNMAIEVEYRGLGLGRELLKAAEQLAVQLGKTEIFLHCRLMDHVPYKLYLRAGYAPVAQDNLFALLMFQRRRCLMRKAFHSPKDGITTQVSTKGR</sequence>
<organism evidence="3 4">
    <name type="scientific">Chara braunii</name>
    <name type="common">Braun's stonewort</name>
    <dbReference type="NCBI Taxonomy" id="69332"/>
    <lineage>
        <taxon>Eukaryota</taxon>
        <taxon>Viridiplantae</taxon>
        <taxon>Streptophyta</taxon>
        <taxon>Charophyceae</taxon>
        <taxon>Charales</taxon>
        <taxon>Characeae</taxon>
        <taxon>Chara</taxon>
    </lineage>
</organism>
<dbReference type="InterPro" id="IPR016181">
    <property type="entry name" value="Acyl_CoA_acyltransferase"/>
</dbReference>
<dbReference type="EMBL" id="BFEA01000531">
    <property type="protein sequence ID" value="GBG85700.1"/>
    <property type="molecule type" value="Genomic_DNA"/>
</dbReference>
<keyword evidence="4" id="KW-1185">Reference proteome</keyword>
<feature type="region of interest" description="Disordered" evidence="1">
    <location>
        <begin position="147"/>
        <end position="420"/>
    </location>
</feature>
<dbReference type="InterPro" id="IPR000182">
    <property type="entry name" value="GNAT_dom"/>
</dbReference>
<evidence type="ECO:0000313" key="4">
    <source>
        <dbReference type="Proteomes" id="UP000265515"/>
    </source>
</evidence>
<dbReference type="CDD" id="cd04301">
    <property type="entry name" value="NAT_SF"/>
    <property type="match status" value="1"/>
</dbReference>
<dbReference type="InterPro" id="IPR010920">
    <property type="entry name" value="LSM_dom_sf"/>
</dbReference>